<protein>
    <submittedName>
        <fullName evidence="1">Uncharacterized protein</fullName>
    </submittedName>
</protein>
<comment type="caution">
    <text evidence="1">The sequence shown here is derived from an EMBL/GenBank/DDBJ whole genome shotgun (WGS) entry which is preliminary data.</text>
</comment>
<sequence>MDNSTWTTAHGQQPPAWTTASCMNSSLLHEQWPPAYENCSVSNKMPTLPELGKFSIVRKFGNTIL</sequence>
<dbReference type="Proteomes" id="UP001147760">
    <property type="component" value="Unassembled WGS sequence"/>
</dbReference>
<organism evidence="1 2">
    <name type="scientific">Penicillium desertorum</name>
    <dbReference type="NCBI Taxonomy" id="1303715"/>
    <lineage>
        <taxon>Eukaryota</taxon>
        <taxon>Fungi</taxon>
        <taxon>Dikarya</taxon>
        <taxon>Ascomycota</taxon>
        <taxon>Pezizomycotina</taxon>
        <taxon>Eurotiomycetes</taxon>
        <taxon>Eurotiomycetidae</taxon>
        <taxon>Eurotiales</taxon>
        <taxon>Aspergillaceae</taxon>
        <taxon>Penicillium</taxon>
    </lineage>
</organism>
<dbReference type="EMBL" id="JAPWDO010000006">
    <property type="protein sequence ID" value="KAJ5466168.1"/>
    <property type="molecule type" value="Genomic_DNA"/>
</dbReference>
<dbReference type="AlphaFoldDB" id="A0A9X0BIN8"/>
<name>A0A9X0BIN8_9EURO</name>
<reference evidence="1" key="1">
    <citation type="submission" date="2022-12" db="EMBL/GenBank/DDBJ databases">
        <authorList>
            <person name="Petersen C."/>
        </authorList>
    </citation>
    <scope>NUCLEOTIDE SEQUENCE</scope>
    <source>
        <strain evidence="1">IBT 17660</strain>
    </source>
</reference>
<proteinExistence type="predicted"/>
<reference evidence="1" key="2">
    <citation type="journal article" date="2023" name="IMA Fungus">
        <title>Comparative genomic study of the Penicillium genus elucidates a diverse pangenome and 15 lateral gene transfer events.</title>
        <authorList>
            <person name="Petersen C."/>
            <person name="Sorensen T."/>
            <person name="Nielsen M.R."/>
            <person name="Sondergaard T.E."/>
            <person name="Sorensen J.L."/>
            <person name="Fitzpatrick D.A."/>
            <person name="Frisvad J.C."/>
            <person name="Nielsen K.L."/>
        </authorList>
    </citation>
    <scope>NUCLEOTIDE SEQUENCE</scope>
    <source>
        <strain evidence="1">IBT 17660</strain>
    </source>
</reference>
<keyword evidence="2" id="KW-1185">Reference proteome</keyword>
<accession>A0A9X0BIN8</accession>
<evidence type="ECO:0000313" key="2">
    <source>
        <dbReference type="Proteomes" id="UP001147760"/>
    </source>
</evidence>
<gene>
    <name evidence="1" type="ORF">N7530_009955</name>
</gene>
<evidence type="ECO:0000313" key="1">
    <source>
        <dbReference type="EMBL" id="KAJ5466168.1"/>
    </source>
</evidence>